<sequence>MKNLFYKEKLLLQRLKNGVLCVEANNEEDMYFGNGYAQAVDRGMQMIFTRIVGQGRICELLKDSEETWKADVFFRRMNWQKDCEQELQKMSAENLAKFTAWCKGINCAFREKIPWEFRLLGVRVEPWKMEDSVLLMRMISYLNLQQSQAEMENLVVSLIQNDVPLTYLEELFPGQLQGIDVELIKKVRLHETFVSQDIAWLSGISPAIASNNWVIHGRKTLSGHPILANDPHLEGNRLPNVWQEMLLKCGSSYLAGAGMPGIPGILIGRNNSVSWGATYAFMDSLDSWVETCKNGEYYKDEKWHAFHKRTEVIYRKKKAHEVCYYENEHGVLDGDPNVAGCYLASKWACGENTGARSLSAMFSNLFVTSAPQMMDILGQLEVPFNWVIADFENIAYQMSGLCPVRNWSGLYPADGRFSQNDWQGFYVHEDLPRSLNPPQQFIATANNNLNHLGKTSPINLCMGSYRADMIAKILEKSTEVSSADCIKIQHNVFSLQAQEFMKILKPVMVACPAEKELKRWNCQYNFQAKGAWLFEKFYAQLFYDVFAKMGGEKVFAFLREQTGIFIDFFGNFDNILLQKSSRWFAGKTQAQIFKEAFEKSLLQLTQKDIQSWEQKIELTNIFFSGKLKWLGFDYGPVDIAGGRATIQQGQLYQSGGRKTSFVPSLRMIVDMSTMGIMSHLLGGPSDRRFSLYYTSEVDMWRTQRYKYIDPFLEDEAKFISNLFT</sequence>
<keyword evidence="5" id="KW-0106">Calcium</keyword>
<dbReference type="SUPFAM" id="SSF56235">
    <property type="entry name" value="N-terminal nucleophile aminohydrolases (Ntn hydrolases)"/>
    <property type="match status" value="1"/>
</dbReference>
<reference evidence="6 7" key="1">
    <citation type="submission" date="2019-08" db="EMBL/GenBank/DDBJ databases">
        <title>Complete genome sequence of Candidatus Uab amorphum.</title>
        <authorList>
            <person name="Shiratori T."/>
            <person name="Suzuki S."/>
            <person name="Kakizawa Y."/>
            <person name="Ishida K."/>
        </authorList>
    </citation>
    <scope>NUCLEOTIDE SEQUENCE [LARGE SCALE GENOMIC DNA]</scope>
    <source>
        <strain evidence="6 7">SRT547</strain>
    </source>
</reference>
<dbReference type="KEGG" id="uam:UABAM_01664"/>
<organism evidence="6 7">
    <name type="scientific">Uabimicrobium amorphum</name>
    <dbReference type="NCBI Taxonomy" id="2596890"/>
    <lineage>
        <taxon>Bacteria</taxon>
        <taxon>Pseudomonadati</taxon>
        <taxon>Planctomycetota</taxon>
        <taxon>Candidatus Uabimicrobiia</taxon>
        <taxon>Candidatus Uabimicrobiales</taxon>
        <taxon>Candidatus Uabimicrobiaceae</taxon>
        <taxon>Candidatus Uabimicrobium</taxon>
    </lineage>
</organism>
<dbReference type="InterPro" id="IPR029055">
    <property type="entry name" value="Ntn_hydrolases_N"/>
</dbReference>
<dbReference type="AlphaFoldDB" id="A0A5S9F2N9"/>
<dbReference type="Gene3D" id="2.30.120.10">
    <property type="match status" value="1"/>
</dbReference>
<dbReference type="InterPro" id="IPR043147">
    <property type="entry name" value="Penicillin_amidase_A-knob"/>
</dbReference>
<dbReference type="PANTHER" id="PTHR34218">
    <property type="entry name" value="PEPTIDASE S45 PENICILLIN AMIDASE"/>
    <property type="match status" value="1"/>
</dbReference>
<keyword evidence="5" id="KW-0479">Metal-binding</keyword>
<feature type="binding site" evidence="5">
    <location>
        <position position="283"/>
    </location>
    <ligand>
        <name>Ca(2+)</name>
        <dbReference type="ChEBI" id="CHEBI:29108"/>
    </ligand>
</feature>
<evidence type="ECO:0000313" key="7">
    <source>
        <dbReference type="Proteomes" id="UP000326354"/>
    </source>
</evidence>
<feature type="binding site" evidence="5">
    <location>
        <position position="150"/>
    </location>
    <ligand>
        <name>Ca(2+)</name>
        <dbReference type="ChEBI" id="CHEBI:29108"/>
    </ligand>
</feature>
<dbReference type="GO" id="GO:0016811">
    <property type="term" value="F:hydrolase activity, acting on carbon-nitrogen (but not peptide) bonds, in linear amides"/>
    <property type="evidence" value="ECO:0007669"/>
    <property type="project" value="InterPro"/>
</dbReference>
<dbReference type="RefSeq" id="WP_151967518.1">
    <property type="nucleotide sequence ID" value="NZ_AP019860.1"/>
</dbReference>
<dbReference type="EMBL" id="AP019860">
    <property type="protein sequence ID" value="BBM83313.1"/>
    <property type="molecule type" value="Genomic_DNA"/>
</dbReference>
<proteinExistence type="inferred from homology"/>
<evidence type="ECO:0000313" key="6">
    <source>
        <dbReference type="EMBL" id="BBM83313.1"/>
    </source>
</evidence>
<protein>
    <submittedName>
        <fullName evidence="6">Penicillin amidase</fullName>
    </submittedName>
</protein>
<evidence type="ECO:0000256" key="4">
    <source>
        <dbReference type="PIRSR" id="PIRSR001227-1"/>
    </source>
</evidence>
<dbReference type="Pfam" id="PF01804">
    <property type="entry name" value="Penicil_amidase"/>
    <property type="match status" value="1"/>
</dbReference>
<dbReference type="Gene3D" id="1.10.1400.10">
    <property type="match status" value="1"/>
</dbReference>
<keyword evidence="2" id="KW-0378">Hydrolase</keyword>
<evidence type="ECO:0000256" key="5">
    <source>
        <dbReference type="PIRSR" id="PIRSR001227-2"/>
    </source>
</evidence>
<dbReference type="OrthoDB" id="9759796at2"/>
<dbReference type="Gene3D" id="3.60.20.10">
    <property type="entry name" value="Glutamine Phosphoribosylpyrophosphate, subunit 1, domain 1"/>
    <property type="match status" value="1"/>
</dbReference>
<feature type="binding site" evidence="5">
    <location>
        <position position="286"/>
    </location>
    <ligand>
        <name>Ca(2+)</name>
        <dbReference type="ChEBI" id="CHEBI:29108"/>
    </ligand>
</feature>
<dbReference type="PANTHER" id="PTHR34218:SF4">
    <property type="entry name" value="ACYL-HOMOSERINE LACTONE ACYLASE QUIP"/>
    <property type="match status" value="1"/>
</dbReference>
<dbReference type="Gene3D" id="1.10.439.10">
    <property type="entry name" value="Penicillin Amidohydrolase, domain 1"/>
    <property type="match status" value="1"/>
</dbReference>
<dbReference type="InterPro" id="IPR014395">
    <property type="entry name" value="Pen/GL7ACA/AHL_acylase"/>
</dbReference>
<feature type="active site" description="Nucleophile" evidence="4">
    <location>
        <position position="210"/>
    </location>
</feature>
<dbReference type="InterPro" id="IPR043146">
    <property type="entry name" value="Penicillin_amidase_N_B-knob"/>
</dbReference>
<comment type="similarity">
    <text evidence="1">Belongs to the peptidase S45 family.</text>
</comment>
<accession>A0A5S9F2N9</accession>
<comment type="cofactor">
    <cofactor evidence="5">
        <name>Ca(2+)</name>
        <dbReference type="ChEBI" id="CHEBI:29108"/>
    </cofactor>
    <text evidence="5">Binds 1 Ca(2+) ion per dimer.</text>
</comment>
<name>A0A5S9F2N9_UABAM</name>
<dbReference type="Proteomes" id="UP000326354">
    <property type="component" value="Chromosome"/>
</dbReference>
<evidence type="ECO:0000256" key="1">
    <source>
        <dbReference type="ARBA" id="ARBA00006586"/>
    </source>
</evidence>
<evidence type="ECO:0000256" key="2">
    <source>
        <dbReference type="ARBA" id="ARBA00022801"/>
    </source>
</evidence>
<dbReference type="GO" id="GO:0046872">
    <property type="term" value="F:metal ion binding"/>
    <property type="evidence" value="ECO:0007669"/>
    <property type="project" value="UniProtKB-KW"/>
</dbReference>
<dbReference type="PIRSF" id="PIRSF001227">
    <property type="entry name" value="Pen_acylase"/>
    <property type="match status" value="1"/>
</dbReference>
<dbReference type="GO" id="GO:0017000">
    <property type="term" value="P:antibiotic biosynthetic process"/>
    <property type="evidence" value="ECO:0007669"/>
    <property type="project" value="InterPro"/>
</dbReference>
<dbReference type="InterPro" id="IPR002692">
    <property type="entry name" value="S45"/>
</dbReference>
<keyword evidence="7" id="KW-1185">Reference proteome</keyword>
<gene>
    <name evidence="6" type="ORF">UABAM_01664</name>
</gene>
<dbReference type="InterPro" id="IPR023343">
    <property type="entry name" value="Penicillin_amidase_dom1"/>
</dbReference>
<keyword evidence="3" id="KW-0865">Zymogen</keyword>
<evidence type="ECO:0000256" key="3">
    <source>
        <dbReference type="ARBA" id="ARBA00023145"/>
    </source>
</evidence>